<dbReference type="STRING" id="269800.Tfu_0851"/>
<name>Q47RM8_THEFY</name>
<dbReference type="HOGENOM" id="CLU_048111_2_0_11"/>
<dbReference type="AlphaFoldDB" id="Q47RM8"/>
<feature type="compositionally biased region" description="Low complexity" evidence="1">
    <location>
        <begin position="152"/>
        <end position="165"/>
    </location>
</feature>
<accession>Q47RM8</accession>
<dbReference type="CDD" id="cd05379">
    <property type="entry name" value="CAP_bacterial"/>
    <property type="match status" value="1"/>
</dbReference>
<dbReference type="eggNOG" id="COG2340">
    <property type="taxonomic scope" value="Bacteria"/>
</dbReference>
<dbReference type="KEGG" id="tfu:Tfu_0851"/>
<evidence type="ECO:0000256" key="1">
    <source>
        <dbReference type="SAM" id="MobiDB-lite"/>
    </source>
</evidence>
<feature type="domain" description="SCP" evidence="2">
    <location>
        <begin position="175"/>
        <end position="277"/>
    </location>
</feature>
<dbReference type="Pfam" id="PF00188">
    <property type="entry name" value="CAP"/>
    <property type="match status" value="1"/>
</dbReference>
<feature type="compositionally biased region" description="Low complexity" evidence="1">
    <location>
        <begin position="84"/>
        <end position="96"/>
    </location>
</feature>
<organism evidence="3">
    <name type="scientific">Thermobifida fusca (strain YX)</name>
    <dbReference type="NCBI Taxonomy" id="269800"/>
    <lineage>
        <taxon>Bacteria</taxon>
        <taxon>Bacillati</taxon>
        <taxon>Actinomycetota</taxon>
        <taxon>Actinomycetes</taxon>
        <taxon>Streptosporangiales</taxon>
        <taxon>Nocardiopsidaceae</taxon>
        <taxon>Thermobifida</taxon>
    </lineage>
</organism>
<gene>
    <name evidence="3" type="ordered locus">Tfu_0851</name>
</gene>
<dbReference type="PANTHER" id="PTHR31157:SF1">
    <property type="entry name" value="SCP DOMAIN-CONTAINING PROTEIN"/>
    <property type="match status" value="1"/>
</dbReference>
<sequence>MSEDEQSPLGSRSHRRRPPPSRRRRRRPPLRRRRISGTLLTALLALPVGLVLAAVLVFGSMRMPSSDPSSYAPGSLLPNDAAVPTPFFPSAEAEAAPPIPSPSPPPNVQAEQRRDGVKTQAEEQNSAEEEASSGSSTGSGGQSGSGGGGSGSSSAPSSRSGSTGSMNALSAQVFALVNEERAAAGCPPVRADDRLTAAAQAHSEDMDRNNYMSHTSLDGRTPDDRAREHGYHAWSGENIAKGQRTAAQVMRDWMNSPGHRRNILNCSNRALGVGESNGAWTQMFGRE</sequence>
<dbReference type="OrthoDB" id="68195at2"/>
<dbReference type="EMBL" id="CP000088">
    <property type="protein sequence ID" value="AAZ54889.1"/>
    <property type="molecule type" value="Genomic_DNA"/>
</dbReference>
<dbReference type="PANTHER" id="PTHR31157">
    <property type="entry name" value="SCP DOMAIN-CONTAINING PROTEIN"/>
    <property type="match status" value="1"/>
</dbReference>
<protein>
    <submittedName>
        <fullName evidence="3">Putative membrane protein</fullName>
    </submittedName>
</protein>
<feature type="region of interest" description="Disordered" evidence="1">
    <location>
        <begin position="1"/>
        <end position="33"/>
    </location>
</feature>
<dbReference type="InterPro" id="IPR035940">
    <property type="entry name" value="CAP_sf"/>
</dbReference>
<dbReference type="InterPro" id="IPR014044">
    <property type="entry name" value="CAP_dom"/>
</dbReference>
<dbReference type="SUPFAM" id="SSF55797">
    <property type="entry name" value="PR-1-like"/>
    <property type="match status" value="1"/>
</dbReference>
<dbReference type="RefSeq" id="WP_011291298.1">
    <property type="nucleotide sequence ID" value="NC_007333.1"/>
</dbReference>
<proteinExistence type="predicted"/>
<evidence type="ECO:0000313" key="3">
    <source>
        <dbReference type="EMBL" id="AAZ54889.1"/>
    </source>
</evidence>
<feature type="compositionally biased region" description="Basic residues" evidence="1">
    <location>
        <begin position="12"/>
        <end position="33"/>
    </location>
</feature>
<feature type="region of interest" description="Disordered" evidence="1">
    <location>
        <begin position="83"/>
        <end position="165"/>
    </location>
</feature>
<reference evidence="3" key="1">
    <citation type="submission" date="2005-07" db="EMBL/GenBank/DDBJ databases">
        <title>Complete sequence of Thermobifida fusca YX.</title>
        <authorList>
            <consortium name="US DOE Joint Genome Institute"/>
            <person name="Copeland A."/>
            <person name="Lucas S."/>
            <person name="Lapidus A."/>
            <person name="Barry K."/>
            <person name="Detter J.C."/>
            <person name="Glavina T."/>
            <person name="Hammon N."/>
            <person name="Israni S."/>
            <person name="Pitluck S."/>
            <person name="Di Bartolo G."/>
            <person name="Chain P."/>
            <person name="Schmutz J."/>
            <person name="Larimer F."/>
            <person name="Land M."/>
            <person name="Lykidis A."/>
            <person name="Richardson P."/>
        </authorList>
    </citation>
    <scope>NUCLEOTIDE SEQUENCE</scope>
    <source>
        <strain evidence="3">YX</strain>
    </source>
</reference>
<feature type="compositionally biased region" description="Basic and acidic residues" evidence="1">
    <location>
        <begin position="111"/>
        <end position="121"/>
    </location>
</feature>
<dbReference type="Gene3D" id="3.40.33.10">
    <property type="entry name" value="CAP"/>
    <property type="match status" value="1"/>
</dbReference>
<feature type="compositionally biased region" description="Gly residues" evidence="1">
    <location>
        <begin position="137"/>
        <end position="151"/>
    </location>
</feature>
<feature type="compositionally biased region" description="Pro residues" evidence="1">
    <location>
        <begin position="97"/>
        <end position="107"/>
    </location>
</feature>
<evidence type="ECO:0000259" key="2">
    <source>
        <dbReference type="Pfam" id="PF00188"/>
    </source>
</evidence>